<proteinExistence type="predicted"/>
<gene>
    <name evidence="1" type="ORF">OXX778_LOCUS9340</name>
</gene>
<protein>
    <submittedName>
        <fullName evidence="1">Uncharacterized protein</fullName>
    </submittedName>
</protein>
<reference evidence="1" key="1">
    <citation type="submission" date="2021-02" db="EMBL/GenBank/DDBJ databases">
        <authorList>
            <person name="Nowell W R."/>
        </authorList>
    </citation>
    <scope>NUCLEOTIDE SEQUENCE</scope>
    <source>
        <strain evidence="1">Ploen Becks lab</strain>
    </source>
</reference>
<accession>A0A813X2S3</accession>
<evidence type="ECO:0000313" key="1">
    <source>
        <dbReference type="EMBL" id="CAF0858997.1"/>
    </source>
</evidence>
<dbReference type="AlphaFoldDB" id="A0A813X2S3"/>
<comment type="caution">
    <text evidence="1">The sequence shown here is derived from an EMBL/GenBank/DDBJ whole genome shotgun (WGS) entry which is preliminary data.</text>
</comment>
<dbReference type="Proteomes" id="UP000663879">
    <property type="component" value="Unassembled WGS sequence"/>
</dbReference>
<dbReference type="EMBL" id="CAJNOC010001371">
    <property type="protein sequence ID" value="CAF0858997.1"/>
    <property type="molecule type" value="Genomic_DNA"/>
</dbReference>
<evidence type="ECO:0000313" key="2">
    <source>
        <dbReference type="Proteomes" id="UP000663879"/>
    </source>
</evidence>
<sequence length="189" mass="22416">MIHEDESVRDWEKERIEVEINRRLRVKIIEEKKKQWNLFDDGNVAQNLEVNLRTQTNYEKRGTELFREPEERSSFNESFRLSENLIVQKTPELLNLELELKYPRKNYEVLAISEGFNEIISIYERIKELKRCLAIENPLSIQLTANNKPNELNKSLNFMLFLNEMLKKGLNNILIKSEDSDTKGFILLG</sequence>
<name>A0A813X2S3_9BILA</name>
<organism evidence="1 2">
    <name type="scientific">Brachionus calyciflorus</name>
    <dbReference type="NCBI Taxonomy" id="104777"/>
    <lineage>
        <taxon>Eukaryota</taxon>
        <taxon>Metazoa</taxon>
        <taxon>Spiralia</taxon>
        <taxon>Gnathifera</taxon>
        <taxon>Rotifera</taxon>
        <taxon>Eurotatoria</taxon>
        <taxon>Monogononta</taxon>
        <taxon>Pseudotrocha</taxon>
        <taxon>Ploima</taxon>
        <taxon>Brachionidae</taxon>
        <taxon>Brachionus</taxon>
    </lineage>
</organism>
<keyword evidence="2" id="KW-1185">Reference proteome</keyword>